<evidence type="ECO:0000256" key="2">
    <source>
        <dbReference type="ARBA" id="ARBA00008921"/>
    </source>
</evidence>
<dbReference type="OMA" id="YLIEICA"/>
<dbReference type="eggNOG" id="ENOG502SS5I">
    <property type="taxonomic scope" value="Eukaryota"/>
</dbReference>
<dbReference type="FunFam" id="2.60.40.10:FF:001289">
    <property type="entry name" value="Oncostatin-M-specific receptor subunit beta"/>
    <property type="match status" value="1"/>
</dbReference>
<evidence type="ECO:0000256" key="9">
    <source>
        <dbReference type="ARBA" id="ARBA00023170"/>
    </source>
</evidence>
<dbReference type="InterPro" id="IPR036116">
    <property type="entry name" value="FN3_sf"/>
</dbReference>
<dbReference type="HOGENOM" id="CLU_1044037_0_0_1"/>
<dbReference type="GeneTree" id="ENSGT00940000160851"/>
<comment type="subcellular location">
    <subcellularLocation>
        <location evidence="1">Membrane</location>
        <topology evidence="1">Single-pass type I membrane protein</topology>
    </subcellularLocation>
</comment>
<dbReference type="FunFam" id="2.60.40.10:FF:000578">
    <property type="entry name" value="Leukemia inhibitory factor receptor"/>
    <property type="match status" value="1"/>
</dbReference>
<reference evidence="13" key="1">
    <citation type="submission" date="2011-08" db="EMBL/GenBank/DDBJ databases">
        <title>The draft genome of Latimeria chalumnae.</title>
        <authorList>
            <person name="Di Palma F."/>
            <person name="Alfoldi J."/>
            <person name="Johnson J."/>
            <person name="Berlin A."/>
            <person name="Gnerre S."/>
            <person name="Jaffe D."/>
            <person name="MacCallum I."/>
            <person name="Young S."/>
            <person name="Walker B.J."/>
            <person name="Lander E."/>
            <person name="Lindblad-Toh K."/>
        </authorList>
    </citation>
    <scope>NUCLEOTIDE SEQUENCE [LARGE SCALE GENOMIC DNA]</scope>
    <source>
        <strain evidence="13">Wild caught</strain>
    </source>
</reference>
<evidence type="ECO:0000256" key="4">
    <source>
        <dbReference type="ARBA" id="ARBA00022729"/>
    </source>
</evidence>
<dbReference type="PANTHER" id="PTHR48423">
    <property type="entry name" value="INTERLEUKIN-27 RECEPTOR SUBUNIT ALPHA"/>
    <property type="match status" value="1"/>
</dbReference>
<keyword evidence="7" id="KW-0472">Membrane</keyword>
<dbReference type="Ensembl" id="ENSLACT00000004883.1">
    <property type="protein sequence ID" value="ENSLACP00000004841.1"/>
    <property type="gene ID" value="ENSLACG00000004305.1"/>
</dbReference>
<sequence length="267" mass="30485">RCHPLFLAPSVVPDVWRQIYETSTGRNVTLHWKPPSLMNANGHVLSYYITWKALLNNSDLEFISVSASLNRTEINITKERYLIEICAVNAVGLSPPSKIWIPKFIRNGTFTWEKANGTGDGISLSWHHYPSVTKEYTVEWCNFPRGIHCDLQWKKFPANITNAIIASPAFEAGVRYNFMIYGYEGDGDHLLEKKVGYIKETDPNCPKVDIKELKEDSVLVTWNYNDTDETKGGFIRYYSILVSEMKETCNTTSRENSLSDSSDCCLY</sequence>
<dbReference type="GO" id="GO:0005886">
    <property type="term" value="C:plasma membrane"/>
    <property type="evidence" value="ECO:0007669"/>
    <property type="project" value="UniProtKB-ARBA"/>
</dbReference>
<protein>
    <recommendedName>
        <fullName evidence="11">Fibronectin type-III domain-containing protein</fullName>
    </recommendedName>
</protein>
<accession>H3A5C0</accession>
<evidence type="ECO:0000256" key="3">
    <source>
        <dbReference type="ARBA" id="ARBA00022692"/>
    </source>
</evidence>
<keyword evidence="8" id="KW-1015">Disulfide bond</keyword>
<proteinExistence type="inferred from homology"/>
<dbReference type="Gene3D" id="2.60.40.10">
    <property type="entry name" value="Immunoglobulins"/>
    <property type="match status" value="2"/>
</dbReference>
<comment type="similarity">
    <text evidence="2">Belongs to the type I cytokine receptor family. Type 2 subfamily.</text>
</comment>
<dbReference type="InParanoid" id="H3A5C0"/>
<dbReference type="EMBL" id="AFYH01110916">
    <property type="status" value="NOT_ANNOTATED_CDS"/>
    <property type="molecule type" value="Genomic_DNA"/>
</dbReference>
<dbReference type="PROSITE" id="PS50853">
    <property type="entry name" value="FN3"/>
    <property type="match status" value="1"/>
</dbReference>
<evidence type="ECO:0000256" key="5">
    <source>
        <dbReference type="ARBA" id="ARBA00022737"/>
    </source>
</evidence>
<organism evidence="12 13">
    <name type="scientific">Latimeria chalumnae</name>
    <name type="common">Coelacanth</name>
    <dbReference type="NCBI Taxonomy" id="7897"/>
    <lineage>
        <taxon>Eukaryota</taxon>
        <taxon>Metazoa</taxon>
        <taxon>Chordata</taxon>
        <taxon>Craniata</taxon>
        <taxon>Vertebrata</taxon>
        <taxon>Euteleostomi</taxon>
        <taxon>Coelacanthiformes</taxon>
        <taxon>Coelacanthidae</taxon>
        <taxon>Latimeria</taxon>
    </lineage>
</organism>
<reference evidence="12" key="2">
    <citation type="submission" date="2025-08" db="UniProtKB">
        <authorList>
            <consortium name="Ensembl"/>
        </authorList>
    </citation>
    <scope>IDENTIFICATION</scope>
</reference>
<evidence type="ECO:0000256" key="6">
    <source>
        <dbReference type="ARBA" id="ARBA00022989"/>
    </source>
</evidence>
<keyword evidence="3" id="KW-0812">Transmembrane</keyword>
<keyword evidence="9" id="KW-0675">Receptor</keyword>
<dbReference type="PROSITE" id="PS01353">
    <property type="entry name" value="HEMATOPO_REC_L_F2"/>
    <property type="match status" value="1"/>
</dbReference>
<dbReference type="InterPro" id="IPR052672">
    <property type="entry name" value="Type1_Cytokine_Rcpt_Type2"/>
</dbReference>
<name>H3A5C0_LATCH</name>
<evidence type="ECO:0000313" key="13">
    <source>
        <dbReference type="Proteomes" id="UP000008672"/>
    </source>
</evidence>
<evidence type="ECO:0000259" key="11">
    <source>
        <dbReference type="PROSITE" id="PS50853"/>
    </source>
</evidence>
<keyword evidence="6" id="KW-1133">Transmembrane helix</keyword>
<dbReference type="STRING" id="7897.ENSLACP00000004841"/>
<keyword evidence="5" id="KW-0677">Repeat</keyword>
<dbReference type="CDD" id="cd00063">
    <property type="entry name" value="FN3"/>
    <property type="match status" value="1"/>
</dbReference>
<evidence type="ECO:0000256" key="7">
    <source>
        <dbReference type="ARBA" id="ARBA00023136"/>
    </source>
</evidence>
<dbReference type="GO" id="GO:0004896">
    <property type="term" value="F:cytokine receptor activity"/>
    <property type="evidence" value="ECO:0007669"/>
    <property type="project" value="InterPro"/>
</dbReference>
<keyword evidence="4" id="KW-0732">Signal</keyword>
<evidence type="ECO:0000256" key="10">
    <source>
        <dbReference type="ARBA" id="ARBA00023180"/>
    </source>
</evidence>
<evidence type="ECO:0000313" key="12">
    <source>
        <dbReference type="Ensembl" id="ENSLACP00000004841.1"/>
    </source>
</evidence>
<keyword evidence="10" id="KW-0325">Glycoprotein</keyword>
<dbReference type="Pfam" id="PF00041">
    <property type="entry name" value="fn3"/>
    <property type="match status" value="1"/>
</dbReference>
<feature type="domain" description="Fibronectin type-III" evidence="11">
    <location>
        <begin position="12"/>
        <end position="108"/>
    </location>
</feature>
<keyword evidence="13" id="KW-1185">Reference proteome</keyword>
<dbReference type="InterPro" id="IPR003529">
    <property type="entry name" value="Hematopoietin_rcpt_Gp130_CS"/>
</dbReference>
<dbReference type="SUPFAM" id="SSF49265">
    <property type="entry name" value="Fibronectin type III"/>
    <property type="match status" value="1"/>
</dbReference>
<dbReference type="AlphaFoldDB" id="H3A5C0"/>
<reference evidence="12" key="3">
    <citation type="submission" date="2025-09" db="UniProtKB">
        <authorList>
            <consortium name="Ensembl"/>
        </authorList>
    </citation>
    <scope>IDENTIFICATION</scope>
</reference>
<dbReference type="InterPro" id="IPR003961">
    <property type="entry name" value="FN3_dom"/>
</dbReference>
<evidence type="ECO:0000256" key="8">
    <source>
        <dbReference type="ARBA" id="ARBA00023157"/>
    </source>
</evidence>
<dbReference type="Proteomes" id="UP000008672">
    <property type="component" value="Unassembled WGS sequence"/>
</dbReference>
<evidence type="ECO:0000256" key="1">
    <source>
        <dbReference type="ARBA" id="ARBA00004479"/>
    </source>
</evidence>
<dbReference type="PANTHER" id="PTHR48423:SF1">
    <property type="entry name" value="INTERLEUKIN-27 RECEPTOR SUBUNIT ALPHA"/>
    <property type="match status" value="1"/>
</dbReference>
<dbReference type="Bgee" id="ENSLACG00000004305">
    <property type="expression patterns" value="Expressed in pectoral fin and 1 other cell type or tissue"/>
</dbReference>
<dbReference type="InterPro" id="IPR013783">
    <property type="entry name" value="Ig-like_fold"/>
</dbReference>